<dbReference type="OrthoDB" id="1934832at2759"/>
<accession>A0A7J7N3J5</accession>
<dbReference type="AlphaFoldDB" id="A0A7J7N3J5"/>
<gene>
    <name evidence="2" type="ORF">GIB67_009481</name>
</gene>
<feature type="non-terminal residue" evidence="2">
    <location>
        <position position="1"/>
    </location>
</feature>
<dbReference type="InterPro" id="IPR011205">
    <property type="entry name" value="UCP015417_vWA"/>
</dbReference>
<organism evidence="2 3">
    <name type="scientific">Kingdonia uniflora</name>
    <dbReference type="NCBI Taxonomy" id="39325"/>
    <lineage>
        <taxon>Eukaryota</taxon>
        <taxon>Viridiplantae</taxon>
        <taxon>Streptophyta</taxon>
        <taxon>Embryophyta</taxon>
        <taxon>Tracheophyta</taxon>
        <taxon>Spermatophyta</taxon>
        <taxon>Magnoliopsida</taxon>
        <taxon>Ranunculales</taxon>
        <taxon>Circaeasteraceae</taxon>
        <taxon>Kingdonia</taxon>
    </lineage>
</organism>
<protein>
    <recommendedName>
        <fullName evidence="1">DUF2828 domain-containing protein</fullName>
    </recommendedName>
</protein>
<sequence>VLLGPPKLHSSSLSTKPSNPSDAFMVANFNRATLTPKPITRVLLKTTRQLSYLQWYNNGSTAPWALSNTWVEIIRIGRALGITIQHTFREGNVPLISSKEGSALHSFLWLNQNHPKTLACNVKWFAEFCYLKDLPMIHARLLLEGPEIEPLFTAMLEKDNLRRMRLRNEKKWLSYKGRIFKHRKPKDRSKCLIPREERISSEMKKVETEREKARELRKEKTVSMAIKAVERYNHDLDYRFLHDTISELFTELLVSDLQLLKTGELRKISLASKWCPSLNSSFDRSTLLCESIARRVFPRNSYPEYEGIEEDHYAYRVRDRLRKQVLVQLRQALKLPEIYMSSNKWDSLPYNRVASVAIRTYKEFFKKHDLNNTLRE</sequence>
<reference evidence="2 3" key="1">
    <citation type="journal article" date="2020" name="IScience">
        <title>Genome Sequencing of the Endangered Kingdonia uniflora (Circaeasteraceae, Ranunculales) Reveals Potential Mechanisms of Evolutionary Specialization.</title>
        <authorList>
            <person name="Sun Y."/>
            <person name="Deng T."/>
            <person name="Zhang A."/>
            <person name="Moore M.J."/>
            <person name="Landis J.B."/>
            <person name="Lin N."/>
            <person name="Zhang H."/>
            <person name="Zhang X."/>
            <person name="Huang J."/>
            <person name="Zhang X."/>
            <person name="Sun H."/>
            <person name="Wang H."/>
        </authorList>
    </citation>
    <scope>NUCLEOTIDE SEQUENCE [LARGE SCALE GENOMIC DNA]</scope>
    <source>
        <strain evidence="2">TB1705</strain>
        <tissue evidence="2">Leaf</tissue>
    </source>
</reference>
<comment type="caution">
    <text evidence="2">The sequence shown here is derived from an EMBL/GenBank/DDBJ whole genome shotgun (WGS) entry which is preliminary data.</text>
</comment>
<keyword evidence="3" id="KW-1185">Reference proteome</keyword>
<dbReference type="PANTHER" id="PTHR31373">
    <property type="entry name" value="OS06G0652100 PROTEIN"/>
    <property type="match status" value="1"/>
</dbReference>
<dbReference type="Pfam" id="PF11443">
    <property type="entry name" value="DUF2828"/>
    <property type="match status" value="1"/>
</dbReference>
<dbReference type="InterPro" id="IPR058580">
    <property type="entry name" value="DUF2828"/>
</dbReference>
<dbReference type="PANTHER" id="PTHR31373:SF17">
    <property type="entry name" value="OS06G0652100 PROTEIN"/>
    <property type="match status" value="1"/>
</dbReference>
<feature type="domain" description="DUF2828" evidence="1">
    <location>
        <begin position="103"/>
        <end position="371"/>
    </location>
</feature>
<evidence type="ECO:0000313" key="2">
    <source>
        <dbReference type="EMBL" id="KAF6161602.1"/>
    </source>
</evidence>
<evidence type="ECO:0000259" key="1">
    <source>
        <dbReference type="Pfam" id="PF11443"/>
    </source>
</evidence>
<name>A0A7J7N3J5_9MAGN</name>
<dbReference type="Proteomes" id="UP000541444">
    <property type="component" value="Unassembled WGS sequence"/>
</dbReference>
<dbReference type="EMBL" id="JACGCM010001129">
    <property type="protein sequence ID" value="KAF6161602.1"/>
    <property type="molecule type" value="Genomic_DNA"/>
</dbReference>
<proteinExistence type="predicted"/>
<evidence type="ECO:0000313" key="3">
    <source>
        <dbReference type="Proteomes" id="UP000541444"/>
    </source>
</evidence>